<protein>
    <submittedName>
        <fullName evidence="7">BatA (Bacteroides aerotolerance operon)</fullName>
    </submittedName>
</protein>
<proteinExistence type="predicted"/>
<keyword evidence="3 5" id="KW-1133">Transmembrane helix</keyword>
<organism evidence="7">
    <name type="scientific">uncultured Campylobacterales bacterium</name>
    <dbReference type="NCBI Taxonomy" id="352960"/>
    <lineage>
        <taxon>Bacteria</taxon>
        <taxon>Pseudomonadati</taxon>
        <taxon>Campylobacterota</taxon>
        <taxon>Epsilonproteobacteria</taxon>
        <taxon>Campylobacterales</taxon>
        <taxon>environmental samples</taxon>
    </lineage>
</organism>
<feature type="transmembrane region" description="Helical" evidence="5">
    <location>
        <begin position="6"/>
        <end position="25"/>
    </location>
</feature>
<dbReference type="SUPFAM" id="SSF53300">
    <property type="entry name" value="vWA-like"/>
    <property type="match status" value="1"/>
</dbReference>
<dbReference type="PROSITE" id="PS50234">
    <property type="entry name" value="VWFA"/>
    <property type="match status" value="1"/>
</dbReference>
<name>A0A6S6S7B0_9BACT</name>
<keyword evidence="2 5" id="KW-0812">Transmembrane</keyword>
<evidence type="ECO:0000256" key="5">
    <source>
        <dbReference type="SAM" id="Phobius"/>
    </source>
</evidence>
<sequence length="293" mass="33211">MQNLSFEYPYAFLILIVFVICDFFFKKQLSLLYFPFLQTSQLKKSKKNIFKIIFKYLSIIALVTALASPITKTEISNIKKDGYAISLLIDASGSMQRPISRVQSRFDVSKEILIEFIKNRLNDKIALVVFGGYSYIASPLSYDKVSLSDIASRMTPGIAGENTSIYDGLFTSIKTLKNSKAKSKMIILLTDGRNTVTSVPQNVIIKLAKKYNIKIYTVGISDEVDVSILKNIAFSTGGKFFLAQNKTQLKNIYETIDKLEKSEIEQNKYSLTKYYYQYPLGLSFLSIVSSLFF</sequence>
<evidence type="ECO:0000256" key="1">
    <source>
        <dbReference type="ARBA" id="ARBA00022475"/>
    </source>
</evidence>
<dbReference type="Pfam" id="PF00092">
    <property type="entry name" value="VWA"/>
    <property type="match status" value="1"/>
</dbReference>
<accession>A0A6S6S7B0</accession>
<keyword evidence="4 5" id="KW-0472">Membrane</keyword>
<evidence type="ECO:0000256" key="2">
    <source>
        <dbReference type="ARBA" id="ARBA00022692"/>
    </source>
</evidence>
<dbReference type="PANTHER" id="PTHR22550:SF5">
    <property type="entry name" value="LEUCINE ZIPPER PROTEIN 4"/>
    <property type="match status" value="1"/>
</dbReference>
<dbReference type="PANTHER" id="PTHR22550">
    <property type="entry name" value="SPORE GERMINATION PROTEIN"/>
    <property type="match status" value="1"/>
</dbReference>
<dbReference type="SMART" id="SM00327">
    <property type="entry name" value="VWA"/>
    <property type="match status" value="1"/>
</dbReference>
<dbReference type="Gene3D" id="3.40.50.410">
    <property type="entry name" value="von Willebrand factor, type A domain"/>
    <property type="match status" value="1"/>
</dbReference>
<dbReference type="InterPro" id="IPR050768">
    <property type="entry name" value="UPF0353/GerABKA_families"/>
</dbReference>
<keyword evidence="1" id="KW-1003">Cell membrane</keyword>
<evidence type="ECO:0000259" key="6">
    <source>
        <dbReference type="PROSITE" id="PS50234"/>
    </source>
</evidence>
<reference evidence="7" key="1">
    <citation type="submission" date="2020-01" db="EMBL/GenBank/DDBJ databases">
        <authorList>
            <person name="Meier V. D."/>
            <person name="Meier V D."/>
        </authorList>
    </citation>
    <scope>NUCLEOTIDE SEQUENCE</scope>
    <source>
        <strain evidence="7">HLG_WM_MAG_12</strain>
    </source>
</reference>
<dbReference type="InterPro" id="IPR002035">
    <property type="entry name" value="VWF_A"/>
</dbReference>
<feature type="transmembrane region" description="Helical" evidence="5">
    <location>
        <begin position="52"/>
        <end position="70"/>
    </location>
</feature>
<evidence type="ECO:0000256" key="4">
    <source>
        <dbReference type="ARBA" id="ARBA00023136"/>
    </source>
</evidence>
<feature type="domain" description="VWFA" evidence="6">
    <location>
        <begin position="84"/>
        <end position="256"/>
    </location>
</feature>
<gene>
    <name evidence="7" type="ORF">HELGO_WM13508</name>
</gene>
<evidence type="ECO:0000313" key="7">
    <source>
        <dbReference type="EMBL" id="CAA6805642.1"/>
    </source>
</evidence>
<dbReference type="EMBL" id="CACVAW010000020">
    <property type="protein sequence ID" value="CAA6805642.1"/>
    <property type="molecule type" value="Genomic_DNA"/>
</dbReference>
<dbReference type="InterPro" id="IPR036465">
    <property type="entry name" value="vWFA_dom_sf"/>
</dbReference>
<evidence type="ECO:0000256" key="3">
    <source>
        <dbReference type="ARBA" id="ARBA00022989"/>
    </source>
</evidence>
<dbReference type="AlphaFoldDB" id="A0A6S6S7B0"/>